<keyword evidence="2" id="KW-1185">Reference proteome</keyword>
<protein>
    <submittedName>
        <fullName evidence="1">Uncharacterized protein</fullName>
    </submittedName>
</protein>
<proteinExistence type="predicted"/>
<dbReference type="Proteomes" id="UP001150581">
    <property type="component" value="Unassembled WGS sequence"/>
</dbReference>
<feature type="non-terminal residue" evidence="1">
    <location>
        <position position="282"/>
    </location>
</feature>
<accession>A0ACC1I0Y4</accession>
<comment type="caution">
    <text evidence="1">The sequence shown here is derived from an EMBL/GenBank/DDBJ whole genome shotgun (WGS) entry which is preliminary data.</text>
</comment>
<gene>
    <name evidence="1" type="ORF">LPJ66_011073</name>
</gene>
<dbReference type="EMBL" id="JANBPG010003177">
    <property type="protein sequence ID" value="KAJ1883030.1"/>
    <property type="molecule type" value="Genomic_DNA"/>
</dbReference>
<reference evidence="1" key="1">
    <citation type="submission" date="2022-07" db="EMBL/GenBank/DDBJ databases">
        <title>Phylogenomic reconstructions and comparative analyses of Kickxellomycotina fungi.</title>
        <authorList>
            <person name="Reynolds N.K."/>
            <person name="Stajich J.E."/>
            <person name="Barry K."/>
            <person name="Grigoriev I.V."/>
            <person name="Crous P."/>
            <person name="Smith M.E."/>
        </authorList>
    </citation>
    <scope>NUCLEOTIDE SEQUENCE</scope>
    <source>
        <strain evidence="1">Benny 63K</strain>
    </source>
</reference>
<organism evidence="1 2">
    <name type="scientific">Kickxella alabastrina</name>
    <dbReference type="NCBI Taxonomy" id="61397"/>
    <lineage>
        <taxon>Eukaryota</taxon>
        <taxon>Fungi</taxon>
        <taxon>Fungi incertae sedis</taxon>
        <taxon>Zoopagomycota</taxon>
        <taxon>Kickxellomycotina</taxon>
        <taxon>Kickxellomycetes</taxon>
        <taxon>Kickxellales</taxon>
        <taxon>Kickxellaceae</taxon>
        <taxon>Kickxella</taxon>
    </lineage>
</organism>
<evidence type="ECO:0000313" key="2">
    <source>
        <dbReference type="Proteomes" id="UP001150581"/>
    </source>
</evidence>
<sequence length="282" mass="28889">RRQSMAVNTQPASKVLSRPPSGVAMFSSDTLGFSALNTGNGGLPTTPPPLTMMHMPANSTLNAAAAAAAAAALASAAAYAGQQTTSNSSIGIGGISNSSSNSRIRVEIEWIPEPSGLNGSSSSSSSVEDITALSSSTIGHPLPISHTRGNSLYDTLPNSPGIFYAQPPGTGATATSFPFFSSTGQSSIAGTPVTGPILAPAPTPLANAVSFDQTSTKSRCLTGQGVVSGGEVRWRNASLFRVINDPDISFVRMTIFEDDTELASTCISVDALKEGYRFVELG</sequence>
<feature type="non-terminal residue" evidence="1">
    <location>
        <position position="1"/>
    </location>
</feature>
<evidence type="ECO:0000313" key="1">
    <source>
        <dbReference type="EMBL" id="KAJ1883030.1"/>
    </source>
</evidence>
<name>A0ACC1I0Y4_9FUNG</name>